<proteinExistence type="predicted"/>
<evidence type="ECO:0000313" key="2">
    <source>
        <dbReference type="Proteomes" id="UP001396334"/>
    </source>
</evidence>
<comment type="caution">
    <text evidence="1">The sequence shown here is derived from an EMBL/GenBank/DDBJ whole genome shotgun (WGS) entry which is preliminary data.</text>
</comment>
<dbReference type="Proteomes" id="UP001396334">
    <property type="component" value="Unassembled WGS sequence"/>
</dbReference>
<keyword evidence="2" id="KW-1185">Reference proteome</keyword>
<evidence type="ECO:0000313" key="1">
    <source>
        <dbReference type="EMBL" id="KAK9012110.1"/>
    </source>
</evidence>
<reference evidence="1 2" key="1">
    <citation type="journal article" date="2024" name="G3 (Bethesda)">
        <title>Genome assembly of Hibiscus sabdariffa L. provides insights into metabolisms of medicinal natural products.</title>
        <authorList>
            <person name="Kim T."/>
        </authorList>
    </citation>
    <scope>NUCLEOTIDE SEQUENCE [LARGE SCALE GENOMIC DNA]</scope>
    <source>
        <strain evidence="1">TK-2024</strain>
        <tissue evidence="1">Old leaves</tissue>
    </source>
</reference>
<accession>A0ABR2RGZ2</accession>
<sequence length="94" mass="11036">MPQPSALSPRCPRLLGFCVQTNLKFFSTLYIILLSVCFKDLFFLLPQLEFYNTFFFSPYNNFSLSFLLKLLKQALELEESLAGGRYWELIEHKV</sequence>
<name>A0ABR2RGZ2_9ROSI</name>
<protein>
    <submittedName>
        <fullName evidence="1">Uncharacterized protein</fullName>
    </submittedName>
</protein>
<gene>
    <name evidence="1" type="ORF">V6N11_040179</name>
</gene>
<dbReference type="EMBL" id="JBBPBN010000022">
    <property type="protein sequence ID" value="KAK9012110.1"/>
    <property type="molecule type" value="Genomic_DNA"/>
</dbReference>
<organism evidence="1 2">
    <name type="scientific">Hibiscus sabdariffa</name>
    <name type="common">roselle</name>
    <dbReference type="NCBI Taxonomy" id="183260"/>
    <lineage>
        <taxon>Eukaryota</taxon>
        <taxon>Viridiplantae</taxon>
        <taxon>Streptophyta</taxon>
        <taxon>Embryophyta</taxon>
        <taxon>Tracheophyta</taxon>
        <taxon>Spermatophyta</taxon>
        <taxon>Magnoliopsida</taxon>
        <taxon>eudicotyledons</taxon>
        <taxon>Gunneridae</taxon>
        <taxon>Pentapetalae</taxon>
        <taxon>rosids</taxon>
        <taxon>malvids</taxon>
        <taxon>Malvales</taxon>
        <taxon>Malvaceae</taxon>
        <taxon>Malvoideae</taxon>
        <taxon>Hibiscus</taxon>
    </lineage>
</organism>